<comment type="cofactor">
    <cofactor evidence="1 9 10">
        <name>pyridoxal 5'-phosphate</name>
        <dbReference type="ChEBI" id="CHEBI:597326"/>
    </cofactor>
</comment>
<keyword evidence="12" id="KW-0489">Methyltransferase</keyword>
<comment type="caution">
    <text evidence="9">Lacks conserved residue(s) required for the propagation of feature annotation.</text>
</comment>
<dbReference type="GO" id="GO:0035999">
    <property type="term" value="P:tetrahydrofolate interconversion"/>
    <property type="evidence" value="ECO:0007669"/>
    <property type="project" value="UniProtKB-UniRule"/>
</dbReference>
<keyword evidence="6 9" id="KW-0554">One-carbon metabolism</keyword>
<dbReference type="EMBL" id="SJPQ01000001">
    <property type="protein sequence ID" value="TWT90892.1"/>
    <property type="molecule type" value="Genomic_DNA"/>
</dbReference>
<dbReference type="Pfam" id="PF00464">
    <property type="entry name" value="SHMT"/>
    <property type="match status" value="1"/>
</dbReference>
<feature type="modified residue" description="N6-(pyridoxal phosphate)lysine" evidence="9 10">
    <location>
        <position position="307"/>
    </location>
</feature>
<evidence type="ECO:0000256" key="5">
    <source>
        <dbReference type="ARBA" id="ARBA00022490"/>
    </source>
</evidence>
<dbReference type="GO" id="GO:0004372">
    <property type="term" value="F:glycine hydroxymethyltransferase activity"/>
    <property type="evidence" value="ECO:0007669"/>
    <property type="project" value="UniProtKB-UniRule"/>
</dbReference>
<dbReference type="InterPro" id="IPR039429">
    <property type="entry name" value="SHMT-like_dom"/>
</dbReference>
<dbReference type="Gene3D" id="3.90.1150.10">
    <property type="entry name" value="Aspartate Aminotransferase, domain 1"/>
    <property type="match status" value="1"/>
</dbReference>
<comment type="catalytic activity">
    <reaction evidence="9">
        <text>(6R)-5,10-methylene-5,6,7,8-tetrahydrofolate + glycine + H2O = (6S)-5,6,7,8-tetrahydrofolate + L-serine</text>
        <dbReference type="Rhea" id="RHEA:15481"/>
        <dbReference type="ChEBI" id="CHEBI:15377"/>
        <dbReference type="ChEBI" id="CHEBI:15636"/>
        <dbReference type="ChEBI" id="CHEBI:33384"/>
        <dbReference type="ChEBI" id="CHEBI:57305"/>
        <dbReference type="ChEBI" id="CHEBI:57453"/>
        <dbReference type="EC" id="2.1.2.1"/>
    </reaction>
</comment>
<feature type="domain" description="Serine hydroxymethyltransferase-like" evidence="11">
    <location>
        <begin position="86"/>
        <end position="461"/>
    </location>
</feature>
<dbReference type="SUPFAM" id="SSF53383">
    <property type="entry name" value="PLP-dependent transferases"/>
    <property type="match status" value="1"/>
</dbReference>
<comment type="caution">
    <text evidence="12">The sequence shown here is derived from an EMBL/GenBank/DDBJ whole genome shotgun (WGS) entry which is preliminary data.</text>
</comment>
<comment type="function">
    <text evidence="9">Catalyzes the reversible interconversion of serine and glycine with tetrahydrofolate (THF) serving as the one-carbon carrier. This reaction serves as the major source of one-carbon groups required for the biosynthesis of purines, thymidylate, methionine, and other important biomolecules. Also exhibits THF-independent aldolase activity toward beta-hydroxyamino acids, producing glycine and aldehydes, via a retro-aldol mechanism.</text>
</comment>
<name>A0A5C5ZTP3_9BACT</name>
<dbReference type="InterPro" id="IPR049943">
    <property type="entry name" value="Ser_HO-MeTrfase-like"/>
</dbReference>
<evidence type="ECO:0000256" key="2">
    <source>
        <dbReference type="ARBA" id="ARBA00004496"/>
    </source>
</evidence>
<dbReference type="AlphaFoldDB" id="A0A5C5ZTP3"/>
<dbReference type="GO" id="GO:0005829">
    <property type="term" value="C:cytosol"/>
    <property type="evidence" value="ECO:0007669"/>
    <property type="project" value="TreeGrafter"/>
</dbReference>
<comment type="pathway">
    <text evidence="9">One-carbon metabolism; tetrahydrofolate interconversion.</text>
</comment>
<comment type="pathway">
    <text evidence="9">Amino-acid biosynthesis; glycine biosynthesis; glycine from L-serine: step 1/1.</text>
</comment>
<dbReference type="EC" id="2.1.2.1" evidence="9"/>
<evidence type="ECO:0000256" key="6">
    <source>
        <dbReference type="ARBA" id="ARBA00022563"/>
    </source>
</evidence>
<dbReference type="FunFam" id="3.40.640.10:FF:000001">
    <property type="entry name" value="Serine hydroxymethyltransferase"/>
    <property type="match status" value="1"/>
</dbReference>
<dbReference type="CDD" id="cd00378">
    <property type="entry name" value="SHMT"/>
    <property type="match status" value="1"/>
</dbReference>
<sequence>MPALIVGGVSDADNASQAIPAVDVGDASHTIAQASLGLMLSGRTPFRSPPPLAQSIDTFTSHFDNAGIAPHASPPEKRPHEVNFIEANDPQVWSAISDEITRQQDGLEMIASENYTSPAVQQALGSVLTNKYAEGYPGRRYYGGCEHVDMIEDLARDRAKELFGAEFANVQPHAGSQANSAVYLALLEPGDTVLGLDLAHGGHLTHGMKLNVSGMLYNFHSYGVRKEDCRIDFDQVAKLAREHKPKLIIAGASAYPREIPHGKFKEIADEVGAKLMVDMAHYAGLVAAKLHDDPVKVADVVTTTVHKTLRGPRSGMILAKKEYAKVLNSRVFPGTQGGPLMHAIAGKAICFGEALRPEFKVYIQQVIDNAKVLADTLMAGGLNLVSGGTDNHLMLVDVTPLGIGGKAAETALDRCGVTVNMNMIPFDERKPMDPSGVRIGTPALTTRGMGEDEMRTVGAWMLESLKNPEDDAKHATIREQVKELCSQFPVPAAALDAEPQVAS</sequence>
<evidence type="ECO:0000256" key="7">
    <source>
        <dbReference type="ARBA" id="ARBA00022679"/>
    </source>
</evidence>
<feature type="binding site" evidence="9">
    <location>
        <position position="198"/>
    </location>
    <ligand>
        <name>(6S)-5,6,7,8-tetrahydrofolate</name>
        <dbReference type="ChEBI" id="CHEBI:57453"/>
    </ligand>
</feature>
<dbReference type="InterPro" id="IPR001085">
    <property type="entry name" value="Ser_HO-MeTrfase"/>
</dbReference>
<dbReference type="GO" id="GO:0019264">
    <property type="term" value="P:glycine biosynthetic process from serine"/>
    <property type="evidence" value="ECO:0007669"/>
    <property type="project" value="UniProtKB-UniRule"/>
</dbReference>
<feature type="binding site" evidence="9">
    <location>
        <begin position="202"/>
        <end position="204"/>
    </location>
    <ligand>
        <name>(6S)-5,6,7,8-tetrahydrofolate</name>
        <dbReference type="ChEBI" id="CHEBI:57453"/>
    </ligand>
</feature>
<evidence type="ECO:0000256" key="8">
    <source>
        <dbReference type="ARBA" id="ARBA00022898"/>
    </source>
</evidence>
<comment type="subcellular location">
    <subcellularLocation>
        <location evidence="2 9">Cytoplasm</location>
    </subcellularLocation>
</comment>
<dbReference type="GO" id="GO:0008168">
    <property type="term" value="F:methyltransferase activity"/>
    <property type="evidence" value="ECO:0007669"/>
    <property type="project" value="UniProtKB-KW"/>
</dbReference>
<dbReference type="PIRSF" id="PIRSF000412">
    <property type="entry name" value="SHMT"/>
    <property type="match status" value="1"/>
</dbReference>
<dbReference type="Gene3D" id="3.40.640.10">
    <property type="entry name" value="Type I PLP-dependent aspartate aminotransferase-like (Major domain)"/>
    <property type="match status" value="1"/>
</dbReference>
<keyword evidence="9" id="KW-0028">Amino-acid biosynthesis</keyword>
<gene>
    <name evidence="9 12" type="primary">glyA</name>
    <name evidence="12" type="ORF">Mal64_12900</name>
</gene>
<reference evidence="12 13" key="1">
    <citation type="submission" date="2019-02" db="EMBL/GenBank/DDBJ databases">
        <title>Deep-cultivation of Planctomycetes and their phenomic and genomic characterization uncovers novel biology.</title>
        <authorList>
            <person name="Wiegand S."/>
            <person name="Jogler M."/>
            <person name="Boedeker C."/>
            <person name="Pinto D."/>
            <person name="Vollmers J."/>
            <person name="Rivas-Marin E."/>
            <person name="Kohn T."/>
            <person name="Peeters S.H."/>
            <person name="Heuer A."/>
            <person name="Rast P."/>
            <person name="Oberbeckmann S."/>
            <person name="Bunk B."/>
            <person name="Jeske O."/>
            <person name="Meyerdierks A."/>
            <person name="Storesund J.E."/>
            <person name="Kallscheuer N."/>
            <person name="Luecker S."/>
            <person name="Lage O.M."/>
            <person name="Pohl T."/>
            <person name="Merkel B.J."/>
            <person name="Hornburger P."/>
            <person name="Mueller R.-W."/>
            <person name="Bruemmer F."/>
            <person name="Labrenz M."/>
            <person name="Spormann A.M."/>
            <person name="Op Den Camp H."/>
            <person name="Overmann J."/>
            <person name="Amann R."/>
            <person name="Jetten M.S.M."/>
            <person name="Mascher T."/>
            <person name="Medema M.H."/>
            <person name="Devos D.P."/>
            <person name="Kaster A.-K."/>
            <person name="Ovreas L."/>
            <person name="Rohde M."/>
            <person name="Galperin M.Y."/>
            <person name="Jogler C."/>
        </authorList>
    </citation>
    <scope>NUCLEOTIDE SEQUENCE [LARGE SCALE GENOMIC DNA]</scope>
    <source>
        <strain evidence="12 13">Mal64</strain>
    </source>
</reference>
<dbReference type="PANTHER" id="PTHR11680">
    <property type="entry name" value="SERINE HYDROXYMETHYLTRANSFERASE"/>
    <property type="match status" value="1"/>
</dbReference>
<evidence type="ECO:0000256" key="4">
    <source>
        <dbReference type="ARBA" id="ARBA00011738"/>
    </source>
</evidence>
<comment type="similarity">
    <text evidence="3 9">Belongs to the SHMT family.</text>
</comment>
<dbReference type="InterPro" id="IPR019798">
    <property type="entry name" value="Ser_HO-MeTrfase_PLP_BS"/>
</dbReference>
<dbReference type="GO" id="GO:0030170">
    <property type="term" value="F:pyridoxal phosphate binding"/>
    <property type="evidence" value="ECO:0007669"/>
    <property type="project" value="UniProtKB-UniRule"/>
</dbReference>
<keyword evidence="7 9" id="KW-0808">Transferase</keyword>
<evidence type="ECO:0000256" key="1">
    <source>
        <dbReference type="ARBA" id="ARBA00001933"/>
    </source>
</evidence>
<protein>
    <recommendedName>
        <fullName evidence="9">Serine hydroxymethyltransferase</fullName>
        <shortName evidence="9">SHMT</shortName>
        <shortName evidence="9">Serine methylase</shortName>
        <ecNumber evidence="9">2.1.2.1</ecNumber>
    </recommendedName>
</protein>
<keyword evidence="8 9" id="KW-0663">Pyridoxal phosphate</keyword>
<proteinExistence type="inferred from homology"/>
<dbReference type="InterPro" id="IPR015421">
    <property type="entry name" value="PyrdxlP-dep_Trfase_major"/>
</dbReference>
<dbReference type="InterPro" id="IPR015422">
    <property type="entry name" value="PyrdxlP-dep_Trfase_small"/>
</dbReference>
<evidence type="ECO:0000256" key="10">
    <source>
        <dbReference type="PIRSR" id="PIRSR000412-50"/>
    </source>
</evidence>
<keyword evidence="5 9" id="KW-0963">Cytoplasm</keyword>
<dbReference type="UniPathway" id="UPA00193"/>
<evidence type="ECO:0000313" key="13">
    <source>
        <dbReference type="Proteomes" id="UP000315440"/>
    </source>
</evidence>
<accession>A0A5C5ZTP3</accession>
<dbReference type="Proteomes" id="UP000315440">
    <property type="component" value="Unassembled WGS sequence"/>
</dbReference>
<evidence type="ECO:0000313" key="12">
    <source>
        <dbReference type="EMBL" id="TWT90892.1"/>
    </source>
</evidence>
<dbReference type="NCBIfam" id="NF000586">
    <property type="entry name" value="PRK00011.1"/>
    <property type="match status" value="1"/>
</dbReference>
<dbReference type="GO" id="GO:0032259">
    <property type="term" value="P:methylation"/>
    <property type="evidence" value="ECO:0007669"/>
    <property type="project" value="UniProtKB-KW"/>
</dbReference>
<dbReference type="HAMAP" id="MF_00051">
    <property type="entry name" value="SHMT"/>
    <property type="match status" value="1"/>
</dbReference>
<dbReference type="PROSITE" id="PS00096">
    <property type="entry name" value="SHMT"/>
    <property type="match status" value="1"/>
</dbReference>
<dbReference type="PANTHER" id="PTHR11680:SF35">
    <property type="entry name" value="SERINE HYDROXYMETHYLTRANSFERASE 1"/>
    <property type="match status" value="1"/>
</dbReference>
<comment type="subunit">
    <text evidence="4 9">Homodimer.</text>
</comment>
<dbReference type="InterPro" id="IPR015424">
    <property type="entry name" value="PyrdxlP-dep_Trfase"/>
</dbReference>
<feature type="site" description="Plays an important role in substrate specificity" evidence="9">
    <location>
        <position position="306"/>
    </location>
</feature>
<evidence type="ECO:0000259" key="11">
    <source>
        <dbReference type="Pfam" id="PF00464"/>
    </source>
</evidence>
<dbReference type="UniPathway" id="UPA00288">
    <property type="reaction ID" value="UER01023"/>
</dbReference>
<keyword evidence="13" id="KW-1185">Reference proteome</keyword>
<evidence type="ECO:0000256" key="3">
    <source>
        <dbReference type="ARBA" id="ARBA00006376"/>
    </source>
</evidence>
<evidence type="ECO:0000256" key="9">
    <source>
        <dbReference type="HAMAP-Rule" id="MF_00051"/>
    </source>
</evidence>
<organism evidence="12 13">
    <name type="scientific">Pseudobythopirellula maris</name>
    <dbReference type="NCBI Taxonomy" id="2527991"/>
    <lineage>
        <taxon>Bacteria</taxon>
        <taxon>Pseudomonadati</taxon>
        <taxon>Planctomycetota</taxon>
        <taxon>Planctomycetia</taxon>
        <taxon>Pirellulales</taxon>
        <taxon>Lacipirellulaceae</taxon>
        <taxon>Pseudobythopirellula</taxon>
    </lineage>
</organism>